<dbReference type="Pfam" id="PF00391">
    <property type="entry name" value="PEP-utilizers"/>
    <property type="match status" value="1"/>
</dbReference>
<evidence type="ECO:0000259" key="17">
    <source>
        <dbReference type="Pfam" id="PF01326"/>
    </source>
</evidence>
<dbReference type="InterPro" id="IPR002192">
    <property type="entry name" value="PPDK_AMP/ATP-bd"/>
</dbReference>
<keyword evidence="7 15" id="KW-0808">Transferase</keyword>
<dbReference type="PROSITE" id="PS00370">
    <property type="entry name" value="PEP_ENZYMES_PHOS_SITE"/>
    <property type="match status" value="1"/>
</dbReference>
<dbReference type="InterPro" id="IPR015813">
    <property type="entry name" value="Pyrv/PenolPyrv_kinase-like_dom"/>
</dbReference>
<dbReference type="PANTHER" id="PTHR43030">
    <property type="entry name" value="PHOSPHOENOLPYRUVATE SYNTHASE"/>
    <property type="match status" value="1"/>
</dbReference>
<dbReference type="EC" id="2.7.9.2" evidence="5 15"/>
<dbReference type="SUPFAM" id="SSF56059">
    <property type="entry name" value="Glutathione synthetase ATP-binding domain-like"/>
    <property type="match status" value="1"/>
</dbReference>
<keyword evidence="8 15" id="KW-0479">Metal-binding</keyword>
<evidence type="ECO:0000256" key="3">
    <source>
        <dbReference type="ARBA" id="ARBA00004742"/>
    </source>
</evidence>
<evidence type="ECO:0000259" key="18">
    <source>
        <dbReference type="Pfam" id="PF02896"/>
    </source>
</evidence>
<dbReference type="InterPro" id="IPR006319">
    <property type="entry name" value="PEP_synth"/>
</dbReference>
<comment type="similarity">
    <text evidence="4 15">Belongs to the PEP-utilizing enzyme family.</text>
</comment>
<dbReference type="InterPro" id="IPR040442">
    <property type="entry name" value="Pyrv_kinase-like_dom_sf"/>
</dbReference>
<evidence type="ECO:0000256" key="14">
    <source>
        <dbReference type="ARBA" id="ARBA00047700"/>
    </source>
</evidence>
<name>A0A975NTM8_9BRAD</name>
<dbReference type="FunFam" id="3.30.1490.20:FF:000010">
    <property type="entry name" value="Phosphoenolpyruvate synthase"/>
    <property type="match status" value="1"/>
</dbReference>
<evidence type="ECO:0000256" key="4">
    <source>
        <dbReference type="ARBA" id="ARBA00007837"/>
    </source>
</evidence>
<evidence type="ECO:0000256" key="5">
    <source>
        <dbReference type="ARBA" id="ARBA00011996"/>
    </source>
</evidence>
<dbReference type="GO" id="GO:0005524">
    <property type="term" value="F:ATP binding"/>
    <property type="evidence" value="ECO:0007669"/>
    <property type="project" value="UniProtKB-KW"/>
</dbReference>
<evidence type="ECO:0000256" key="1">
    <source>
        <dbReference type="ARBA" id="ARBA00001946"/>
    </source>
</evidence>
<evidence type="ECO:0000256" key="7">
    <source>
        <dbReference type="ARBA" id="ARBA00022679"/>
    </source>
</evidence>
<evidence type="ECO:0000256" key="8">
    <source>
        <dbReference type="ARBA" id="ARBA00022723"/>
    </source>
</evidence>
<dbReference type="InterPro" id="IPR023151">
    <property type="entry name" value="PEP_util_CS"/>
</dbReference>
<dbReference type="Gene3D" id="3.30.470.20">
    <property type="entry name" value="ATP-grasp fold, B domain"/>
    <property type="match status" value="1"/>
</dbReference>
<dbReference type="AlphaFoldDB" id="A0A975NTM8"/>
<dbReference type="InterPro" id="IPR036637">
    <property type="entry name" value="Phosphohistidine_dom_sf"/>
</dbReference>
<dbReference type="NCBIfam" id="TIGR01418">
    <property type="entry name" value="PEP_synth"/>
    <property type="match status" value="1"/>
</dbReference>
<dbReference type="InterPro" id="IPR000121">
    <property type="entry name" value="PEP_util_C"/>
</dbReference>
<comment type="catalytic activity">
    <reaction evidence="14 15">
        <text>pyruvate + ATP + H2O = phosphoenolpyruvate + AMP + phosphate + 2 H(+)</text>
        <dbReference type="Rhea" id="RHEA:11364"/>
        <dbReference type="ChEBI" id="CHEBI:15361"/>
        <dbReference type="ChEBI" id="CHEBI:15377"/>
        <dbReference type="ChEBI" id="CHEBI:15378"/>
        <dbReference type="ChEBI" id="CHEBI:30616"/>
        <dbReference type="ChEBI" id="CHEBI:43474"/>
        <dbReference type="ChEBI" id="CHEBI:58702"/>
        <dbReference type="ChEBI" id="CHEBI:456215"/>
        <dbReference type="EC" id="2.7.9.2"/>
    </reaction>
</comment>
<gene>
    <name evidence="19" type="primary">ppsA</name>
    <name evidence="19" type="ORF">KMZ68_08515</name>
</gene>
<keyword evidence="9 15" id="KW-0547">Nucleotide-binding</keyword>
<comment type="cofactor">
    <cofactor evidence="1 15">
        <name>Mg(2+)</name>
        <dbReference type="ChEBI" id="CHEBI:18420"/>
    </cofactor>
</comment>
<accession>A0A975NTM8</accession>
<dbReference type="GO" id="GO:0046872">
    <property type="term" value="F:metal ion binding"/>
    <property type="evidence" value="ECO:0007669"/>
    <property type="project" value="UniProtKB-KW"/>
</dbReference>
<evidence type="ECO:0000256" key="13">
    <source>
        <dbReference type="ARBA" id="ARBA00033470"/>
    </source>
</evidence>
<evidence type="ECO:0000256" key="2">
    <source>
        <dbReference type="ARBA" id="ARBA00002988"/>
    </source>
</evidence>
<dbReference type="InterPro" id="IPR013815">
    <property type="entry name" value="ATP_grasp_subdomain_1"/>
</dbReference>
<dbReference type="EMBL" id="CP076135">
    <property type="protein sequence ID" value="QWG19849.1"/>
    <property type="molecule type" value="Genomic_DNA"/>
</dbReference>
<dbReference type="KEGG" id="bsei:KMZ68_08515"/>
<dbReference type="SUPFAM" id="SSF51621">
    <property type="entry name" value="Phosphoenolpyruvate/pyruvate domain"/>
    <property type="match status" value="1"/>
</dbReference>
<evidence type="ECO:0000256" key="9">
    <source>
        <dbReference type="ARBA" id="ARBA00022741"/>
    </source>
</evidence>
<feature type="domain" description="PEP-utilising enzyme C-terminal" evidence="18">
    <location>
        <begin position="483"/>
        <end position="793"/>
    </location>
</feature>
<dbReference type="Pfam" id="PF01326">
    <property type="entry name" value="PPDK_N"/>
    <property type="match status" value="1"/>
</dbReference>
<dbReference type="SUPFAM" id="SSF52009">
    <property type="entry name" value="Phosphohistidine domain"/>
    <property type="match status" value="1"/>
</dbReference>
<evidence type="ECO:0000256" key="12">
    <source>
        <dbReference type="ARBA" id="ARBA00022842"/>
    </source>
</evidence>
<comment type="function">
    <text evidence="2 15">Catalyzes the phosphorylation of pyruvate to phosphoenolpyruvate.</text>
</comment>
<comment type="pathway">
    <text evidence="3 15">Carbohydrate biosynthesis; gluconeogenesis.</text>
</comment>
<proteinExistence type="inferred from homology"/>
<dbReference type="InterPro" id="IPR018274">
    <property type="entry name" value="PEP_util_AS"/>
</dbReference>
<reference evidence="19" key="1">
    <citation type="submission" date="2021-06" db="EMBL/GenBank/DDBJ databases">
        <title>Bradyrhizobium sp. S2-11-2 Genome sequencing.</title>
        <authorList>
            <person name="Jin L."/>
        </authorList>
    </citation>
    <scope>NUCLEOTIDE SEQUENCE</scope>
    <source>
        <strain evidence="19">S2-11-2</strain>
    </source>
</reference>
<evidence type="ECO:0000313" key="19">
    <source>
        <dbReference type="EMBL" id="QWG19849.1"/>
    </source>
</evidence>
<evidence type="ECO:0000256" key="15">
    <source>
        <dbReference type="PIRNR" id="PIRNR000854"/>
    </source>
</evidence>
<dbReference type="Gene3D" id="3.30.1490.20">
    <property type="entry name" value="ATP-grasp fold, A domain"/>
    <property type="match status" value="1"/>
</dbReference>
<dbReference type="InterPro" id="IPR008279">
    <property type="entry name" value="PEP-util_enz_mobile_dom"/>
</dbReference>
<keyword evidence="10 15" id="KW-0418">Kinase</keyword>
<organism evidence="19 20">
    <name type="scientific">Bradyrhizobium sediminis</name>
    <dbReference type="NCBI Taxonomy" id="2840469"/>
    <lineage>
        <taxon>Bacteria</taxon>
        <taxon>Pseudomonadati</taxon>
        <taxon>Pseudomonadota</taxon>
        <taxon>Alphaproteobacteria</taxon>
        <taxon>Hyphomicrobiales</taxon>
        <taxon>Nitrobacteraceae</taxon>
        <taxon>Bradyrhizobium</taxon>
    </lineage>
</organism>
<dbReference type="PROSITE" id="PS00742">
    <property type="entry name" value="PEP_ENZYMES_2"/>
    <property type="match status" value="1"/>
</dbReference>
<dbReference type="Proteomes" id="UP000680805">
    <property type="component" value="Chromosome"/>
</dbReference>
<evidence type="ECO:0000259" key="16">
    <source>
        <dbReference type="Pfam" id="PF00391"/>
    </source>
</evidence>
<dbReference type="PANTHER" id="PTHR43030:SF1">
    <property type="entry name" value="PHOSPHOENOLPYRUVATE SYNTHASE"/>
    <property type="match status" value="1"/>
</dbReference>
<dbReference type="Gene3D" id="3.50.30.10">
    <property type="entry name" value="Phosphohistidine domain"/>
    <property type="match status" value="1"/>
</dbReference>
<dbReference type="Pfam" id="PF02896">
    <property type="entry name" value="PEP-utilizers_C"/>
    <property type="match status" value="1"/>
</dbReference>
<dbReference type="GO" id="GO:0008986">
    <property type="term" value="F:pyruvate, water dikinase activity"/>
    <property type="evidence" value="ECO:0007669"/>
    <property type="project" value="UniProtKB-EC"/>
</dbReference>
<evidence type="ECO:0000256" key="11">
    <source>
        <dbReference type="ARBA" id="ARBA00022840"/>
    </source>
</evidence>
<sequence length="803" mass="86994">MANYIRSFLEIGLNDVGLVGGKTASLGELYSTLASQGVAVPNGFAITADAYRDALLQPGVAEELHRLLDGLDKRKIKQLAATAAKARTVIYRAMDTALIREQIVEAYRQLEKEAGKGIAVAVRSSATAEDLPTASFAGQHESFLNVRGAKDLFEACRRCFASIFTDRAISYRIDNGFDHFKVFLSVAVMKMVRSDIGASGVIFTLDTESGFRDVVFVTGCYGLGETIVQGQVDPDEFYVHKPTLAQGFRRVLRRRLGGKQVRMIYGKRGGSHATLTRKVPDAERRKFCISDAEVLNLADFAMRIEAHYSKHAGRPMPMDIEWAKDGADGKLYIIQARPETVASQRSPDVYETYALKGRGAVVVTGRAVGEKIAVGRTRRIAGARDLANFKPGEILVAPATSPDWEPVMKIAAGIITDKGGRTCHAAIVARELGIPAVVGATHATEKLKTGTNVTISCAEGDIGSVYQGTVAFDVTRTPVSELKQPRTAIMVNVGTPEMAFRTAMQPQGGVGLARMEFIISEHIGVHPMALLKPKKIASAKAKAAIARLVQGYRTPADFFIARLSEGVGTIAAAFYPKPVIVRLSDFKTNEYASLLGGETFEPKEENPMLGFRGASRYSHPAYAEGFALECAALRRVREEMGLSNLRIMVPFCRTVEEGKRVIATMAANGLKRGENGLEIYVMCEIPNNVIQIDAFSQLFDGFSIGSNDLTQLTLGVDRDSDIVAFDFDERDPGMLEMFRLAVTGAKRNGRHVGICGEAPANYPEIARYLTQLGIDSISVNPSSVFRTMAAVVEAEAGPAKAGV</sequence>
<dbReference type="RefSeq" id="WP_215615348.1">
    <property type="nucleotide sequence ID" value="NZ_CP076135.1"/>
</dbReference>
<feature type="domain" description="PEP-utilising enzyme mobile" evidence="16">
    <location>
        <begin position="389"/>
        <end position="460"/>
    </location>
</feature>
<feature type="domain" description="Pyruvate phosphate dikinase AMP/ATP-binding" evidence="17">
    <location>
        <begin position="17"/>
        <end position="347"/>
    </location>
</feature>
<dbReference type="NCBIfam" id="NF005057">
    <property type="entry name" value="PRK06464.1"/>
    <property type="match status" value="1"/>
</dbReference>
<dbReference type="Gene3D" id="3.20.20.60">
    <property type="entry name" value="Phosphoenolpyruvate-binding domains"/>
    <property type="match status" value="1"/>
</dbReference>
<dbReference type="PIRSF" id="PIRSF000854">
    <property type="entry name" value="PEP_synthase"/>
    <property type="match status" value="1"/>
</dbReference>
<keyword evidence="11 15" id="KW-0067">ATP-binding</keyword>
<dbReference type="FunFam" id="3.30.470.20:FF:000017">
    <property type="entry name" value="Phosphoenolpyruvate synthase"/>
    <property type="match status" value="1"/>
</dbReference>
<evidence type="ECO:0000256" key="10">
    <source>
        <dbReference type="ARBA" id="ARBA00022777"/>
    </source>
</evidence>
<protein>
    <recommendedName>
        <fullName evidence="6 15">Phosphoenolpyruvate synthase</fullName>
        <shortName evidence="15">PEP synthase</shortName>
        <ecNumber evidence="5 15">2.7.9.2</ecNumber>
    </recommendedName>
    <alternativeName>
        <fullName evidence="13 15">Pyruvate, water dikinase</fullName>
    </alternativeName>
</protein>
<evidence type="ECO:0000256" key="6">
    <source>
        <dbReference type="ARBA" id="ARBA00021623"/>
    </source>
</evidence>
<evidence type="ECO:0000313" key="20">
    <source>
        <dbReference type="Proteomes" id="UP000680805"/>
    </source>
</evidence>
<keyword evidence="12 15" id="KW-0460">Magnesium</keyword>